<feature type="region of interest" description="Disordered" evidence="1">
    <location>
        <begin position="1068"/>
        <end position="1159"/>
    </location>
</feature>
<reference evidence="3 4" key="1">
    <citation type="submission" date="2014-02" db="EMBL/GenBank/DDBJ databases">
        <title>The genome sequence of Colletotrichum fioriniae PJ7.</title>
        <authorList>
            <person name="Baroncelli R."/>
            <person name="Thon M.R."/>
        </authorList>
    </citation>
    <scope>NUCLEOTIDE SEQUENCE [LARGE SCALE GENOMIC DNA]</scope>
    <source>
        <strain evidence="3 4">PJ7</strain>
    </source>
</reference>
<dbReference type="Gene3D" id="3.30.50.10">
    <property type="entry name" value="Erythroid Transcription Factor GATA-1, subunit A"/>
    <property type="match status" value="1"/>
</dbReference>
<dbReference type="GO" id="GO:0030466">
    <property type="term" value="P:silent mating-type cassette heterochromatin formation"/>
    <property type="evidence" value="ECO:0007669"/>
    <property type="project" value="TreeGrafter"/>
</dbReference>
<feature type="region of interest" description="Disordered" evidence="1">
    <location>
        <begin position="609"/>
        <end position="629"/>
    </location>
</feature>
<gene>
    <name evidence="3" type="ORF">CFIO01_02506</name>
</gene>
<dbReference type="GO" id="GO:0006357">
    <property type="term" value="P:regulation of transcription by RNA polymerase II"/>
    <property type="evidence" value="ECO:0007669"/>
    <property type="project" value="TreeGrafter"/>
</dbReference>
<dbReference type="InterPro" id="IPR013088">
    <property type="entry name" value="Znf_NHR/GATA"/>
</dbReference>
<evidence type="ECO:0000313" key="3">
    <source>
        <dbReference type="EMBL" id="EXF73736.1"/>
    </source>
</evidence>
<feature type="region of interest" description="Disordered" evidence="1">
    <location>
        <begin position="905"/>
        <end position="1047"/>
    </location>
</feature>
<feature type="domain" description="Ams2/SPT21 N-terminal" evidence="2">
    <location>
        <begin position="36"/>
        <end position="165"/>
    </location>
</feature>
<feature type="compositionally biased region" description="Basic and acidic residues" evidence="1">
    <location>
        <begin position="173"/>
        <end position="192"/>
    </location>
</feature>
<feature type="region of interest" description="Disordered" evidence="1">
    <location>
        <begin position="221"/>
        <end position="529"/>
    </location>
</feature>
<dbReference type="GO" id="GO:0000183">
    <property type="term" value="P:rDNA heterochromatin formation"/>
    <property type="evidence" value="ECO:0007669"/>
    <property type="project" value="TreeGrafter"/>
</dbReference>
<feature type="compositionally biased region" description="Pro residues" evidence="1">
    <location>
        <begin position="518"/>
        <end position="529"/>
    </location>
</feature>
<dbReference type="InterPro" id="IPR057725">
    <property type="entry name" value="Ams2-SPT21_N"/>
</dbReference>
<feature type="region of interest" description="Disordered" evidence="1">
    <location>
        <begin position="171"/>
        <end position="209"/>
    </location>
</feature>
<dbReference type="PANTHER" id="PTHR39147:SF1">
    <property type="entry name" value="PROTEIN SPT21"/>
    <property type="match status" value="1"/>
</dbReference>
<feature type="region of interest" description="Disordered" evidence="1">
    <location>
        <begin position="636"/>
        <end position="655"/>
    </location>
</feature>
<feature type="compositionally biased region" description="Basic residues" evidence="1">
    <location>
        <begin position="915"/>
        <end position="931"/>
    </location>
</feature>
<evidence type="ECO:0000256" key="1">
    <source>
        <dbReference type="SAM" id="MobiDB-lite"/>
    </source>
</evidence>
<dbReference type="EMBL" id="JARH01001048">
    <property type="protein sequence ID" value="EXF73736.1"/>
    <property type="molecule type" value="Genomic_DNA"/>
</dbReference>
<feature type="compositionally biased region" description="Basic and acidic residues" evidence="1">
    <location>
        <begin position="1281"/>
        <end position="1298"/>
    </location>
</feature>
<dbReference type="KEGG" id="cfj:CFIO01_02506"/>
<dbReference type="PANTHER" id="PTHR39147">
    <property type="entry name" value="PROTEIN SPT21"/>
    <property type="match status" value="1"/>
</dbReference>
<dbReference type="GO" id="GO:0008270">
    <property type="term" value="F:zinc ion binding"/>
    <property type="evidence" value="ECO:0007669"/>
    <property type="project" value="InterPro"/>
</dbReference>
<dbReference type="eggNOG" id="ENOG502QUGJ">
    <property type="taxonomic scope" value="Eukaryota"/>
</dbReference>
<feature type="region of interest" description="Disordered" evidence="1">
    <location>
        <begin position="558"/>
        <end position="580"/>
    </location>
</feature>
<dbReference type="Pfam" id="PF25823">
    <property type="entry name" value="Ams2-SPT21_N"/>
    <property type="match status" value="1"/>
</dbReference>
<feature type="region of interest" description="Disordered" evidence="1">
    <location>
        <begin position="1"/>
        <end position="34"/>
    </location>
</feature>
<feature type="compositionally biased region" description="Basic residues" evidence="1">
    <location>
        <begin position="327"/>
        <end position="342"/>
    </location>
</feature>
<feature type="compositionally biased region" description="Low complexity" evidence="1">
    <location>
        <begin position="1148"/>
        <end position="1159"/>
    </location>
</feature>
<evidence type="ECO:0000313" key="4">
    <source>
        <dbReference type="Proteomes" id="UP000020467"/>
    </source>
</evidence>
<feature type="compositionally biased region" description="Basic and acidic residues" evidence="1">
    <location>
        <begin position="955"/>
        <end position="968"/>
    </location>
</feature>
<feature type="compositionally biased region" description="Basic and acidic residues" evidence="1">
    <location>
        <begin position="1076"/>
        <end position="1096"/>
    </location>
</feature>
<protein>
    <submittedName>
        <fullName evidence="3">GATA transcription factor</fullName>
    </submittedName>
</protein>
<feature type="compositionally biased region" description="Polar residues" evidence="1">
    <location>
        <begin position="936"/>
        <end position="947"/>
    </location>
</feature>
<sequence length="1298" mass="141798">MASPMPSAPMGNWGGNGQAMPPQPPPGPADMDDAGVQIRTMGLKVIYAFADSGESFLARHSELLTVQTVPIDEKTTVGMVDLKLCAQAVVKCSPELLSDATRDFAVYAYDYSEPDEPLVGQGFLGWIMNNTDGKRIIGRTARNPLSVFSGGVKEILEIKLKLKPVAAMTQPRYEVEPRPDARHSYQRSESHMSVEIQPTRPNDGALTPNSHAEWASFMQSNQQMGNQQHPQSVASPHHLPQHHNDFQHQPQPPPQQRQQMQRSNSFAYNGPPQQQMQNSQLQQTIPQPPMQNSEGPNRVAPTLVDTATETQVNPPSRPSSRASNTSKKSRSTGRPRGRPRKQPRVETQGNTSGYEDGTDGDDGPAKKKRATMTQVTGNINAPFGGGSGPLRVTASTAGSLRTLRPAGISQDPSLGSHMQDVPRAPTPVPDRGPSMPQGSKTTKGSKLRRQSTLSQAATPPSQPQFSEPPFAMSPSQQDGRSPDSEAVSPNFSEDSPAAIGSSPPVPRTTSFVRSSPPASSPILPPMRMPMPMPQHDSGFMSGGVDDLFDGDVMKPLPKPVATVPKQSKGRKSHRNETKEHIDESGIPIQVFQLAEHVPSEIDNAPKIRQQLPPKAPTSTPLTEPSLPPLQHAVSESNMAVPPQPAGKEPSPQQEEPVVVIKTDVDMDSQSAPSFEAPRSEDSLDMRLEQLVQAVQDKTPEVVLPEPSTLAPIAAEVFALPSAPPSLSRSTSSGFSQALPTVPASDPIGPIALPALPLPDITSFSEAPCPPSDAFQPPRSPTQAQKANKNYVKKKAIREKLLQAIESGQTPMYCNNCGAIETPTWRKIWSQEHEGVPEFTEFSDKPGRITAILVLERDDEDKVTKYQVIKKGLAPNEDKSEWKWHMLCNPCGIWLCKWKAHRPSEKWEKDRSRLSQQRRPRGTGRAPRPPRTKKSDSANPLNPTSEAYFTTDPIGPDDRGISPMDESRSRGISQVSNANEASQRSVSQLSMSQPPDYQGSRPASPGHASNPGSTHSRGSGTAKSPITLDNADVQDMGGTRRLLFPSPRKEGVVKVLGEVAVNIVQTAPEINVSAEAAQDKDSTDKSSKDEAQKDTGSNKENLAIPDDDLEDLFRSPIARPSTPPPRERPANSGPFKTPTRPTPSHRPITRSVTRSVSRSLRSGDMLRSPMAMRRTPMRTPRSAKGQIRRSPRLHHEEFSQMEMALEEYLSSQPVDHQYDSDMLEAMNRALAESMNAPGSSFDITSMMMDSDCQLEFGDLLDSPSKPTPRPARQTNDYEDWETWEKNMRERQAADDAARD</sequence>
<comment type="caution">
    <text evidence="3">The sequence shown here is derived from an EMBL/GenBank/DDBJ whole genome shotgun (WGS) entry which is preliminary data.</text>
</comment>
<name>A0A010R0F3_9PEZI</name>
<feature type="compositionally biased region" description="Low complexity" evidence="1">
    <location>
        <begin position="273"/>
        <end position="283"/>
    </location>
</feature>
<feature type="compositionally biased region" description="Polar residues" evidence="1">
    <location>
        <begin position="1009"/>
        <end position="1023"/>
    </location>
</feature>
<evidence type="ECO:0000259" key="2">
    <source>
        <dbReference type="Pfam" id="PF25823"/>
    </source>
</evidence>
<feature type="compositionally biased region" description="Polar residues" evidence="1">
    <location>
        <begin position="221"/>
        <end position="234"/>
    </location>
</feature>
<keyword evidence="4" id="KW-1185">Reference proteome</keyword>
<dbReference type="OrthoDB" id="3199820at2759"/>
<dbReference type="STRING" id="1445577.A0A010R0F3"/>
<dbReference type="SUPFAM" id="SSF57716">
    <property type="entry name" value="Glucocorticoid receptor-like (DNA-binding domain)"/>
    <property type="match status" value="1"/>
</dbReference>
<feature type="region of interest" description="Disordered" evidence="1">
    <location>
        <begin position="1255"/>
        <end position="1298"/>
    </location>
</feature>
<accession>A0A010R0F3</accession>
<feature type="region of interest" description="Disordered" evidence="1">
    <location>
        <begin position="765"/>
        <end position="789"/>
    </location>
</feature>
<dbReference type="Proteomes" id="UP000020467">
    <property type="component" value="Unassembled WGS sequence"/>
</dbReference>
<feature type="compositionally biased region" description="Polar residues" evidence="1">
    <location>
        <begin position="969"/>
        <end position="994"/>
    </location>
</feature>
<organism evidence="3 4">
    <name type="scientific">Colletotrichum fioriniae PJ7</name>
    <dbReference type="NCBI Taxonomy" id="1445577"/>
    <lineage>
        <taxon>Eukaryota</taxon>
        <taxon>Fungi</taxon>
        <taxon>Dikarya</taxon>
        <taxon>Ascomycota</taxon>
        <taxon>Pezizomycotina</taxon>
        <taxon>Sordariomycetes</taxon>
        <taxon>Hypocreomycetidae</taxon>
        <taxon>Glomerellales</taxon>
        <taxon>Glomerellaceae</taxon>
        <taxon>Colletotrichum</taxon>
        <taxon>Colletotrichum acutatum species complex</taxon>
    </lineage>
</organism>
<proteinExistence type="predicted"/>
<dbReference type="InterPro" id="IPR042403">
    <property type="entry name" value="Spt21/Ams2"/>
</dbReference>
<dbReference type="HOGENOM" id="CLU_001743_2_0_1"/>